<evidence type="ECO:0000256" key="3">
    <source>
        <dbReference type="ARBA" id="ARBA00008281"/>
    </source>
</evidence>
<evidence type="ECO:0000256" key="7">
    <source>
        <dbReference type="ARBA" id="ARBA00022779"/>
    </source>
</evidence>
<keyword evidence="11" id="KW-0732">Signal</keyword>
<accession>S6AA76</accession>
<dbReference type="EMBL" id="AP013066">
    <property type="protein sequence ID" value="BAN35375.1"/>
    <property type="molecule type" value="Genomic_DNA"/>
</dbReference>
<comment type="subcellular location">
    <subcellularLocation>
        <location evidence="10">Cell inner membrane</location>
    </subcellularLocation>
    <subcellularLocation>
        <location evidence="2">Cell membrane</location>
        <topology evidence="2">Single-pass membrane protein</topology>
    </subcellularLocation>
</comment>
<evidence type="ECO:0000256" key="4">
    <source>
        <dbReference type="ARBA" id="ARBA00022475"/>
    </source>
</evidence>
<feature type="signal peptide" evidence="11">
    <location>
        <begin position="1"/>
        <end position="21"/>
    </location>
</feature>
<dbReference type="OrthoDB" id="5297029at2"/>
<dbReference type="HOGENOM" id="CLU_099018_10_3_4"/>
<dbReference type="Pfam" id="PF03748">
    <property type="entry name" value="FliL"/>
    <property type="match status" value="1"/>
</dbReference>
<evidence type="ECO:0000256" key="6">
    <source>
        <dbReference type="ARBA" id="ARBA00022692"/>
    </source>
</evidence>
<dbReference type="STRING" id="1163617.SCD_n01554"/>
<dbReference type="GO" id="GO:0009425">
    <property type="term" value="C:bacterial-type flagellum basal body"/>
    <property type="evidence" value="ECO:0007669"/>
    <property type="project" value="InterPro"/>
</dbReference>
<dbReference type="KEGG" id="sdr:SCD_n01554"/>
<dbReference type="Proteomes" id="UP000015559">
    <property type="component" value="Chromosome"/>
</dbReference>
<dbReference type="RefSeq" id="WP_009205668.1">
    <property type="nucleotide sequence ID" value="NC_022357.1"/>
</dbReference>
<keyword evidence="12" id="KW-0966">Cell projection</keyword>
<comment type="similarity">
    <text evidence="3 10">Belongs to the FliL family.</text>
</comment>
<dbReference type="InterPro" id="IPR005503">
    <property type="entry name" value="FliL"/>
</dbReference>
<evidence type="ECO:0000256" key="1">
    <source>
        <dbReference type="ARBA" id="ARBA00002254"/>
    </source>
</evidence>
<keyword evidence="4" id="KW-1003">Cell membrane</keyword>
<keyword evidence="12" id="KW-0969">Cilium</keyword>
<dbReference type="GO" id="GO:0005886">
    <property type="term" value="C:plasma membrane"/>
    <property type="evidence" value="ECO:0007669"/>
    <property type="project" value="UniProtKB-SubCell"/>
</dbReference>
<evidence type="ECO:0000256" key="11">
    <source>
        <dbReference type="SAM" id="SignalP"/>
    </source>
</evidence>
<evidence type="ECO:0000313" key="12">
    <source>
        <dbReference type="EMBL" id="BAN35375.1"/>
    </source>
</evidence>
<dbReference type="GO" id="GO:0006935">
    <property type="term" value="P:chemotaxis"/>
    <property type="evidence" value="ECO:0007669"/>
    <property type="project" value="UniProtKB-KW"/>
</dbReference>
<evidence type="ECO:0000313" key="13">
    <source>
        <dbReference type="Proteomes" id="UP000015559"/>
    </source>
</evidence>
<evidence type="ECO:0000256" key="8">
    <source>
        <dbReference type="ARBA" id="ARBA00022989"/>
    </source>
</evidence>
<keyword evidence="8" id="KW-1133">Transmembrane helix</keyword>
<evidence type="ECO:0000256" key="5">
    <source>
        <dbReference type="ARBA" id="ARBA00022500"/>
    </source>
</evidence>
<reference evidence="12 13" key="1">
    <citation type="journal article" date="2012" name="Appl. Environ. Microbiol.">
        <title>Draft genome sequence of a psychrotolerant sulfur-oxidizing bacterium, Sulfuricella denitrificans skB26, and proteomic insights into cold adaptation.</title>
        <authorList>
            <person name="Watanabe T."/>
            <person name="Kojima H."/>
            <person name="Fukui M."/>
        </authorList>
    </citation>
    <scope>NUCLEOTIDE SEQUENCE [LARGE SCALE GENOMIC DNA]</scope>
    <source>
        <strain evidence="13">skB26</strain>
    </source>
</reference>
<dbReference type="AlphaFoldDB" id="S6AA76"/>
<keyword evidence="12" id="KW-0282">Flagellum</keyword>
<keyword evidence="9 10" id="KW-0472">Membrane</keyword>
<dbReference type="PANTHER" id="PTHR35091:SF2">
    <property type="entry name" value="FLAGELLAR PROTEIN FLIL"/>
    <property type="match status" value="1"/>
</dbReference>
<comment type="function">
    <text evidence="1 10">Controls the rotational direction of flagella during chemotaxis.</text>
</comment>
<keyword evidence="6" id="KW-0812">Transmembrane</keyword>
<gene>
    <name evidence="12" type="ORF">SCD_n01554</name>
</gene>
<organism evidence="12 13">
    <name type="scientific">Sulfuricella denitrificans (strain DSM 22764 / NBRC 105220 / skB26)</name>
    <dbReference type="NCBI Taxonomy" id="1163617"/>
    <lineage>
        <taxon>Bacteria</taxon>
        <taxon>Pseudomonadati</taxon>
        <taxon>Pseudomonadota</taxon>
        <taxon>Betaproteobacteria</taxon>
        <taxon>Nitrosomonadales</taxon>
        <taxon>Sulfuricellaceae</taxon>
        <taxon>Sulfuricella</taxon>
    </lineage>
</organism>
<dbReference type="eggNOG" id="COG1580">
    <property type="taxonomic scope" value="Bacteria"/>
</dbReference>
<keyword evidence="5 10" id="KW-0145">Chemotaxis</keyword>
<dbReference type="GO" id="GO:0071978">
    <property type="term" value="P:bacterial-type flagellum-dependent swarming motility"/>
    <property type="evidence" value="ECO:0007669"/>
    <property type="project" value="TreeGrafter"/>
</dbReference>
<feature type="chain" id="PRO_5004535483" description="Flagellar protein FliL" evidence="11">
    <location>
        <begin position="22"/>
        <end position="129"/>
    </location>
</feature>
<name>S6AA76_SULDS</name>
<protein>
    <recommendedName>
        <fullName evidence="10">Flagellar protein FliL</fullName>
    </recommendedName>
</protein>
<keyword evidence="13" id="KW-1185">Reference proteome</keyword>
<evidence type="ECO:0000256" key="2">
    <source>
        <dbReference type="ARBA" id="ARBA00004162"/>
    </source>
</evidence>
<sequence>MRNFWTIFTVALLIFSASAQANESKEGGSSPYAKLEVFTVNLQGLTHYLQVGIALKVSKSEVGEEVKVWNPVIRHELILLLSSQNSEELATTEGKKKVMAAIKTVINKILKLDDKEGVTDVLFESFVIQ</sequence>
<keyword evidence="10" id="KW-0997">Cell inner membrane</keyword>
<keyword evidence="7 10" id="KW-0283">Flagellar rotation</keyword>
<evidence type="ECO:0000256" key="10">
    <source>
        <dbReference type="RuleBase" id="RU364125"/>
    </source>
</evidence>
<evidence type="ECO:0000256" key="9">
    <source>
        <dbReference type="ARBA" id="ARBA00023136"/>
    </source>
</evidence>
<proteinExistence type="inferred from homology"/>
<dbReference type="PANTHER" id="PTHR35091">
    <property type="entry name" value="FLAGELLAR PROTEIN FLIL"/>
    <property type="match status" value="1"/>
</dbReference>